<organism evidence="13 14">
    <name type="scientific">Roseovarius pacificus</name>
    <dbReference type="NCBI Taxonomy" id="337701"/>
    <lineage>
        <taxon>Bacteria</taxon>
        <taxon>Pseudomonadati</taxon>
        <taxon>Pseudomonadota</taxon>
        <taxon>Alphaproteobacteria</taxon>
        <taxon>Rhodobacterales</taxon>
        <taxon>Roseobacteraceae</taxon>
        <taxon>Roseovarius</taxon>
    </lineage>
</organism>
<dbReference type="InterPro" id="IPR004772">
    <property type="entry name" value="TrkH"/>
</dbReference>
<keyword evidence="14" id="KW-1185">Reference proteome</keyword>
<feature type="binding site" evidence="11">
    <location>
        <position position="112"/>
    </location>
    <ligand>
        <name>K(+)</name>
        <dbReference type="ChEBI" id="CHEBI:29103"/>
    </ligand>
</feature>
<dbReference type="PIRSF" id="PIRSF006247">
    <property type="entry name" value="TrkH"/>
    <property type="match status" value="1"/>
</dbReference>
<keyword evidence="4 10" id="KW-0633">Potassium transport</keyword>
<feature type="binding site" evidence="11">
    <location>
        <position position="220"/>
    </location>
    <ligand>
        <name>K(+)</name>
        <dbReference type="ChEBI" id="CHEBI:29103"/>
    </ligand>
</feature>
<evidence type="ECO:0000256" key="10">
    <source>
        <dbReference type="PIRNR" id="PIRNR006247"/>
    </source>
</evidence>
<feature type="transmembrane region" description="Helical" evidence="12">
    <location>
        <begin position="455"/>
        <end position="480"/>
    </location>
</feature>
<feature type="transmembrane region" description="Helical" evidence="12">
    <location>
        <begin position="235"/>
        <end position="252"/>
    </location>
</feature>
<keyword evidence="6 10" id="KW-0630">Potassium</keyword>
<keyword evidence="10" id="KW-0997">Cell inner membrane</keyword>
<dbReference type="OrthoDB" id="9810952at2"/>
<feature type="transmembrane region" description="Helical" evidence="12">
    <location>
        <begin position="71"/>
        <end position="92"/>
    </location>
</feature>
<keyword evidence="5 12" id="KW-0812">Transmembrane</keyword>
<evidence type="ECO:0000256" key="5">
    <source>
        <dbReference type="ARBA" id="ARBA00022692"/>
    </source>
</evidence>
<dbReference type="InterPro" id="IPR003445">
    <property type="entry name" value="Cat_transpt"/>
</dbReference>
<comment type="similarity">
    <text evidence="10">Belongs to the TrkH potassium transport family.</text>
</comment>
<dbReference type="Proteomes" id="UP000183974">
    <property type="component" value="Unassembled WGS sequence"/>
</dbReference>
<gene>
    <name evidence="13" type="ORF">SAMN05444398_105186</name>
</gene>
<comment type="function">
    <text evidence="10">Low-affinity potassium transport system. Interacts with Trk system potassium uptake protein TrkA.</text>
</comment>
<feature type="binding site" evidence="11">
    <location>
        <position position="315"/>
    </location>
    <ligand>
        <name>K(+)</name>
        <dbReference type="ChEBI" id="CHEBI:29103"/>
    </ligand>
</feature>
<dbReference type="EMBL" id="FRBR01000005">
    <property type="protein sequence ID" value="SHL76511.1"/>
    <property type="molecule type" value="Genomic_DNA"/>
</dbReference>
<feature type="transmembrane region" description="Helical" evidence="12">
    <location>
        <begin position="7"/>
        <end position="27"/>
    </location>
</feature>
<keyword evidence="11" id="KW-0479">Metal-binding</keyword>
<dbReference type="GO" id="GO:0046872">
    <property type="term" value="F:metal ion binding"/>
    <property type="evidence" value="ECO:0007669"/>
    <property type="project" value="UniProtKB-KW"/>
</dbReference>
<reference evidence="13 14" key="1">
    <citation type="submission" date="2016-11" db="EMBL/GenBank/DDBJ databases">
        <authorList>
            <person name="Jaros S."/>
            <person name="Januszkiewicz K."/>
            <person name="Wedrychowicz H."/>
        </authorList>
    </citation>
    <scope>NUCLEOTIDE SEQUENCE [LARGE SCALE GENOMIC DNA]</scope>
    <source>
        <strain evidence="13 14">DSM 29589</strain>
    </source>
</reference>
<dbReference type="AlphaFoldDB" id="A0A1M7DAH0"/>
<dbReference type="RefSeq" id="WP_073034836.1">
    <property type="nucleotide sequence ID" value="NZ_BMLR01000005.1"/>
</dbReference>
<name>A0A1M7DAH0_9RHOB</name>
<keyword evidence="7 12" id="KW-1133">Transmembrane helix</keyword>
<evidence type="ECO:0000256" key="9">
    <source>
        <dbReference type="ARBA" id="ARBA00023136"/>
    </source>
</evidence>
<protein>
    <recommendedName>
        <fullName evidence="10">Trk system potassium uptake protein</fullName>
    </recommendedName>
</protein>
<evidence type="ECO:0000256" key="11">
    <source>
        <dbReference type="PIRSR" id="PIRSR006247-1"/>
    </source>
</evidence>
<dbReference type="GO" id="GO:0005886">
    <property type="term" value="C:plasma membrane"/>
    <property type="evidence" value="ECO:0007669"/>
    <property type="project" value="UniProtKB-SubCell"/>
</dbReference>
<dbReference type="GO" id="GO:0015379">
    <property type="term" value="F:potassium:chloride symporter activity"/>
    <property type="evidence" value="ECO:0007669"/>
    <property type="project" value="InterPro"/>
</dbReference>
<feature type="binding site" evidence="11">
    <location>
        <position position="431"/>
    </location>
    <ligand>
        <name>K(+)</name>
        <dbReference type="ChEBI" id="CHEBI:29103"/>
    </ligand>
</feature>
<feature type="transmembrane region" description="Helical" evidence="12">
    <location>
        <begin position="134"/>
        <end position="154"/>
    </location>
</feature>
<evidence type="ECO:0000256" key="3">
    <source>
        <dbReference type="ARBA" id="ARBA00022475"/>
    </source>
</evidence>
<dbReference type="PANTHER" id="PTHR32024">
    <property type="entry name" value="TRK SYSTEM POTASSIUM UPTAKE PROTEIN TRKG-RELATED"/>
    <property type="match status" value="1"/>
</dbReference>
<evidence type="ECO:0000256" key="1">
    <source>
        <dbReference type="ARBA" id="ARBA00004651"/>
    </source>
</evidence>
<keyword evidence="8 10" id="KW-0406">Ion transport</keyword>
<feature type="transmembrane region" description="Helical" evidence="12">
    <location>
        <begin position="184"/>
        <end position="202"/>
    </location>
</feature>
<feature type="transmembrane region" description="Helical" evidence="12">
    <location>
        <begin position="39"/>
        <end position="59"/>
    </location>
</feature>
<evidence type="ECO:0000256" key="8">
    <source>
        <dbReference type="ARBA" id="ARBA00023065"/>
    </source>
</evidence>
<keyword evidence="2 10" id="KW-0813">Transport</keyword>
<evidence type="ECO:0000313" key="13">
    <source>
        <dbReference type="EMBL" id="SHL76511.1"/>
    </source>
</evidence>
<feature type="transmembrane region" description="Helical" evidence="12">
    <location>
        <begin position="393"/>
        <end position="413"/>
    </location>
</feature>
<proteinExistence type="inferred from homology"/>
<dbReference type="PANTHER" id="PTHR32024:SF3">
    <property type="entry name" value="TRK SYSTEM POTASSIUM UPTAKE PROTEIN"/>
    <property type="match status" value="1"/>
</dbReference>
<accession>A0A1M7DAH0</accession>
<evidence type="ECO:0000256" key="7">
    <source>
        <dbReference type="ARBA" id="ARBA00022989"/>
    </source>
</evidence>
<dbReference type="Pfam" id="PF02386">
    <property type="entry name" value="TrkH"/>
    <property type="match status" value="1"/>
</dbReference>
<evidence type="ECO:0000256" key="6">
    <source>
        <dbReference type="ARBA" id="ARBA00022958"/>
    </source>
</evidence>
<feature type="transmembrane region" description="Helical" evidence="12">
    <location>
        <begin position="273"/>
        <end position="291"/>
    </location>
</feature>
<keyword evidence="3 10" id="KW-1003">Cell membrane</keyword>
<evidence type="ECO:0000256" key="4">
    <source>
        <dbReference type="ARBA" id="ARBA00022538"/>
    </source>
</evidence>
<comment type="subcellular location">
    <subcellularLocation>
        <location evidence="10">Cell inner membrane</location>
        <topology evidence="10">Multi-pass membrane protein</topology>
    </subcellularLocation>
    <subcellularLocation>
        <location evidence="1">Cell membrane</location>
        <topology evidence="1">Multi-pass membrane protein</topology>
    </subcellularLocation>
</comment>
<feature type="transmembrane region" description="Helical" evidence="12">
    <location>
        <begin position="330"/>
        <end position="350"/>
    </location>
</feature>
<feature type="binding site" evidence="11">
    <location>
        <position position="113"/>
    </location>
    <ligand>
        <name>K(+)</name>
        <dbReference type="ChEBI" id="CHEBI:29103"/>
    </ligand>
</feature>
<keyword evidence="9 10" id="KW-0472">Membrane</keyword>
<sequence>MLDLRPVGYVVGLLVATLGLTMFFPMLVDIAEGREHWPVFAESAILTILVGALVSVACHNRVADALNIQQAFLLTVGVWVILPAFGTLPFMLGETQASFTDAMFEAMSGLTTTGSTVFVGLDELPKGLLLWRGILQWLGGLGIVIVALAFLPVMRVGGMQFFRSEGFDTFGKVLPRTIDISKGVLNVYLALTLMCAVSYILLGLDPFEATVHALTTVSTGGFSTRDDSFAAFPGLPQYAGIVFMVLASMPFVRLMQGMRGDLKPFFADSQARAYFRWIFYACGAIVFYEFLVSKTLSEAAVRERLFNVVSIFSGTGYGDGDVTAWGGMPFVVLIIVGAIGGCTGSTGCSIKVFRYQLLFRAVGMQAARIFSPHKVTILRHDGRAVGDDVLQSVILLFTTYILFFGLFSVALALTGLTMSDALTGAWTAIFNIGPAFGELVGPTGALNAYPSESKWIMIMAMLMGRLEVVAVVVLFMPVFWRD</sequence>
<evidence type="ECO:0000256" key="2">
    <source>
        <dbReference type="ARBA" id="ARBA00022448"/>
    </source>
</evidence>
<dbReference type="STRING" id="337701.SAMN05444398_105186"/>
<evidence type="ECO:0000313" key="14">
    <source>
        <dbReference type="Proteomes" id="UP000183974"/>
    </source>
</evidence>
<evidence type="ECO:0000256" key="12">
    <source>
        <dbReference type="SAM" id="Phobius"/>
    </source>
</evidence>